<evidence type="ECO:0000313" key="2">
    <source>
        <dbReference type="Proteomes" id="UP001597417"/>
    </source>
</evidence>
<accession>A0ABW5FYU6</accession>
<dbReference type="EMBL" id="JBHUKR010000010">
    <property type="protein sequence ID" value="MFD2419017.1"/>
    <property type="molecule type" value="Genomic_DNA"/>
</dbReference>
<reference evidence="2" key="1">
    <citation type="journal article" date="2019" name="Int. J. Syst. Evol. Microbiol.">
        <title>The Global Catalogue of Microorganisms (GCM) 10K type strain sequencing project: providing services to taxonomists for standard genome sequencing and annotation.</title>
        <authorList>
            <consortium name="The Broad Institute Genomics Platform"/>
            <consortium name="The Broad Institute Genome Sequencing Center for Infectious Disease"/>
            <person name="Wu L."/>
            <person name="Ma J."/>
        </authorList>
    </citation>
    <scope>NUCLEOTIDE SEQUENCE [LARGE SCALE GENOMIC DNA]</scope>
    <source>
        <strain evidence="2">CGMCC 4.7645</strain>
    </source>
</reference>
<dbReference type="RefSeq" id="WP_378267036.1">
    <property type="nucleotide sequence ID" value="NZ_JBHUKR010000010.1"/>
</dbReference>
<evidence type="ECO:0008006" key="3">
    <source>
        <dbReference type="Google" id="ProtNLM"/>
    </source>
</evidence>
<dbReference type="InterPro" id="IPR027417">
    <property type="entry name" value="P-loop_NTPase"/>
</dbReference>
<dbReference type="Gene3D" id="3.40.50.300">
    <property type="entry name" value="P-loop containing nucleotide triphosphate hydrolases"/>
    <property type="match status" value="1"/>
</dbReference>
<gene>
    <name evidence="1" type="ORF">ACFSXZ_22045</name>
</gene>
<comment type="caution">
    <text evidence="1">The sequence shown here is derived from an EMBL/GenBank/DDBJ whole genome shotgun (WGS) entry which is preliminary data.</text>
</comment>
<evidence type="ECO:0000313" key="1">
    <source>
        <dbReference type="EMBL" id="MFD2419017.1"/>
    </source>
</evidence>
<sequence>MRVLDAVLKREPGASTTTGLYAITGTVGAGKTSLALHWAHGVRSHFPDGQLYVNLRGYDPGDPVNAAQALDHFLRALGVAPPGSR</sequence>
<name>A0ABW5FYU6_9PSEU</name>
<organism evidence="1 2">
    <name type="scientific">Amycolatopsis pigmentata</name>
    <dbReference type="NCBI Taxonomy" id="450801"/>
    <lineage>
        <taxon>Bacteria</taxon>
        <taxon>Bacillati</taxon>
        <taxon>Actinomycetota</taxon>
        <taxon>Actinomycetes</taxon>
        <taxon>Pseudonocardiales</taxon>
        <taxon>Pseudonocardiaceae</taxon>
        <taxon>Amycolatopsis</taxon>
    </lineage>
</organism>
<dbReference type="SUPFAM" id="SSF52540">
    <property type="entry name" value="P-loop containing nucleoside triphosphate hydrolases"/>
    <property type="match status" value="1"/>
</dbReference>
<dbReference type="Proteomes" id="UP001597417">
    <property type="component" value="Unassembled WGS sequence"/>
</dbReference>
<keyword evidence="2" id="KW-1185">Reference proteome</keyword>
<proteinExistence type="predicted"/>
<protein>
    <recommendedName>
        <fullName evidence="3">NB-ARC domain-containing protein</fullName>
    </recommendedName>
</protein>